<feature type="compositionally biased region" description="Polar residues" evidence="1">
    <location>
        <begin position="95"/>
        <end position="106"/>
    </location>
</feature>
<dbReference type="AlphaFoldDB" id="A0A7M7IV80"/>
<organism evidence="2 3">
    <name type="scientific">Nasonia vitripennis</name>
    <name type="common">Parasitic wasp</name>
    <dbReference type="NCBI Taxonomy" id="7425"/>
    <lineage>
        <taxon>Eukaryota</taxon>
        <taxon>Metazoa</taxon>
        <taxon>Ecdysozoa</taxon>
        <taxon>Arthropoda</taxon>
        <taxon>Hexapoda</taxon>
        <taxon>Insecta</taxon>
        <taxon>Pterygota</taxon>
        <taxon>Neoptera</taxon>
        <taxon>Endopterygota</taxon>
        <taxon>Hymenoptera</taxon>
        <taxon>Apocrita</taxon>
        <taxon>Proctotrupomorpha</taxon>
        <taxon>Chalcidoidea</taxon>
        <taxon>Pteromalidae</taxon>
        <taxon>Pteromalinae</taxon>
        <taxon>Nasonia</taxon>
    </lineage>
</organism>
<evidence type="ECO:0000313" key="3">
    <source>
        <dbReference type="Proteomes" id="UP000002358"/>
    </source>
</evidence>
<name>A0A7M7IV80_NASVI</name>
<dbReference type="Proteomes" id="UP000002358">
    <property type="component" value="Chromosome 2"/>
</dbReference>
<accession>A0A7M7IV80</accession>
<dbReference type="GeneID" id="107982086"/>
<feature type="region of interest" description="Disordered" evidence="1">
    <location>
        <begin position="95"/>
        <end position="125"/>
    </location>
</feature>
<evidence type="ECO:0000313" key="2">
    <source>
        <dbReference type="EnsemblMetazoa" id="XP_016845020"/>
    </source>
</evidence>
<keyword evidence="3" id="KW-1185">Reference proteome</keyword>
<protein>
    <submittedName>
        <fullName evidence="2">Uncharacterized protein</fullName>
    </submittedName>
</protein>
<dbReference type="OrthoDB" id="9988752at2759"/>
<reference evidence="2" key="1">
    <citation type="submission" date="2021-01" db="UniProtKB">
        <authorList>
            <consortium name="EnsemblMetazoa"/>
        </authorList>
    </citation>
    <scope>IDENTIFICATION</scope>
</reference>
<dbReference type="EnsemblMetazoa" id="XM_016989531">
    <property type="protein sequence ID" value="XP_016845020"/>
    <property type="gene ID" value="LOC107982086"/>
</dbReference>
<dbReference type="RefSeq" id="XP_016845020.1">
    <property type="nucleotide sequence ID" value="XM_016989531.3"/>
</dbReference>
<evidence type="ECO:0000256" key="1">
    <source>
        <dbReference type="SAM" id="MobiDB-lite"/>
    </source>
</evidence>
<feature type="region of interest" description="Disordered" evidence="1">
    <location>
        <begin position="37"/>
        <end position="62"/>
    </location>
</feature>
<dbReference type="InParanoid" id="A0A7M7IV80"/>
<proteinExistence type="predicted"/>
<dbReference type="SMR" id="A0A7M7IV80"/>
<dbReference type="KEGG" id="nvi:107982086"/>
<sequence>MVIIKNLVSYRAYFNINITYQDVTRECTTARSQVKWKSAKHEREKQMQANATDARRQTAASSSLPLERRTAIAASLIYCIDNFIHRKDIKTSSKIMDSAKPTQNELATPANAKEEKRVTYQQVMR</sequence>